<dbReference type="SUPFAM" id="SSF48403">
    <property type="entry name" value="Ankyrin repeat"/>
    <property type="match status" value="1"/>
</dbReference>
<comment type="caution">
    <text evidence="4">The sequence shown here is derived from an EMBL/GenBank/DDBJ whole genome shotgun (WGS) entry which is preliminary data.</text>
</comment>
<evidence type="ECO:0000313" key="5">
    <source>
        <dbReference type="Proteomes" id="UP000234275"/>
    </source>
</evidence>
<feature type="repeat" description="ANK" evidence="3">
    <location>
        <begin position="257"/>
        <end position="289"/>
    </location>
</feature>
<evidence type="ECO:0000256" key="1">
    <source>
        <dbReference type="ARBA" id="ARBA00022737"/>
    </source>
</evidence>
<dbReference type="PANTHER" id="PTHR24198">
    <property type="entry name" value="ANKYRIN REPEAT AND PROTEIN KINASE DOMAIN-CONTAINING PROTEIN"/>
    <property type="match status" value="1"/>
</dbReference>
<evidence type="ECO:0000313" key="4">
    <source>
        <dbReference type="EMBL" id="PLB44329.1"/>
    </source>
</evidence>
<organism evidence="4 5">
    <name type="scientific">Aspergillus steynii IBT 23096</name>
    <dbReference type="NCBI Taxonomy" id="1392250"/>
    <lineage>
        <taxon>Eukaryota</taxon>
        <taxon>Fungi</taxon>
        <taxon>Dikarya</taxon>
        <taxon>Ascomycota</taxon>
        <taxon>Pezizomycotina</taxon>
        <taxon>Eurotiomycetes</taxon>
        <taxon>Eurotiomycetidae</taxon>
        <taxon>Eurotiales</taxon>
        <taxon>Aspergillaceae</taxon>
        <taxon>Aspergillus</taxon>
        <taxon>Aspergillus subgen. Circumdati</taxon>
    </lineage>
</organism>
<dbReference type="InterPro" id="IPR036770">
    <property type="entry name" value="Ankyrin_rpt-contain_sf"/>
</dbReference>
<dbReference type="SMART" id="SM00248">
    <property type="entry name" value="ANK"/>
    <property type="match status" value="6"/>
</dbReference>
<dbReference type="EMBL" id="MSFO01000009">
    <property type="protein sequence ID" value="PLB44329.1"/>
    <property type="molecule type" value="Genomic_DNA"/>
</dbReference>
<keyword evidence="2 3" id="KW-0040">ANK repeat</keyword>
<dbReference type="PANTHER" id="PTHR24198:SF165">
    <property type="entry name" value="ANKYRIN REPEAT-CONTAINING PROTEIN-RELATED"/>
    <property type="match status" value="1"/>
</dbReference>
<dbReference type="VEuPathDB" id="FungiDB:P170DRAFT_440631"/>
<dbReference type="PROSITE" id="PS50088">
    <property type="entry name" value="ANK_REPEAT"/>
    <property type="match status" value="1"/>
</dbReference>
<dbReference type="PROSITE" id="PS50297">
    <property type="entry name" value="ANK_REP_REGION"/>
    <property type="match status" value="1"/>
</dbReference>
<evidence type="ECO:0000256" key="3">
    <source>
        <dbReference type="PROSITE-ProRule" id="PRU00023"/>
    </source>
</evidence>
<accession>A0A2I2FUK7</accession>
<name>A0A2I2FUK7_9EURO</name>
<dbReference type="AlphaFoldDB" id="A0A2I2FUK7"/>
<keyword evidence="5" id="KW-1185">Reference proteome</keyword>
<dbReference type="GeneID" id="36557826"/>
<dbReference type="STRING" id="1392250.A0A2I2FUK7"/>
<gene>
    <name evidence="4" type="ORF">P170DRAFT_440631</name>
</gene>
<evidence type="ECO:0000256" key="2">
    <source>
        <dbReference type="ARBA" id="ARBA00023043"/>
    </source>
</evidence>
<dbReference type="Pfam" id="PF12796">
    <property type="entry name" value="Ank_2"/>
    <property type="match status" value="2"/>
</dbReference>
<dbReference type="RefSeq" id="XP_024699631.1">
    <property type="nucleotide sequence ID" value="XM_024850127.1"/>
</dbReference>
<dbReference type="InterPro" id="IPR002110">
    <property type="entry name" value="Ankyrin_rpt"/>
</dbReference>
<protein>
    <submittedName>
        <fullName evidence="4">Ankyrin repeat protein</fullName>
    </submittedName>
</protein>
<sequence length="406" mass="45470">MARNLDQLPTEILLLIAQCLADQRGINALVQTSRNLYNSLYHFLCLHNVQHEKGSALLFAAQNGYTGLTTKLLDAGLEISSFESLNEVAYDKSRDEDLSRANPLLMSAQAGHNSTLDLMLSEKRPDQACSRAQLRTVLHWAIRSHNKQLVELMIEHQAPLDPAGTEREAPSALGVAVSSRYYSIIPHFLDLGARAGKHECPCPIEQAIYDDQPSLIALLFEHGVRLNCDCGLCYIASRGDTATLQLLIDHGIDLSVYGNAALLYAIMEGQYDMTKLLIDNGASPNYNCRFTIFKEDDLNVFWYDAIDFAVHFERVDILKLLLEKGAHPGYGIRTKDDNYSEEILSLLSKGRKRYSPSQKSLESLAWFGNQIREEDDDLRLNWPGLVCAIDDAYPPFPEAVHRALES</sequence>
<dbReference type="Proteomes" id="UP000234275">
    <property type="component" value="Unassembled WGS sequence"/>
</dbReference>
<proteinExistence type="predicted"/>
<keyword evidence="1" id="KW-0677">Repeat</keyword>
<dbReference type="OrthoDB" id="4772757at2759"/>
<reference evidence="4 5" key="1">
    <citation type="submission" date="2016-12" db="EMBL/GenBank/DDBJ databases">
        <title>The genomes of Aspergillus section Nigri reveals drivers in fungal speciation.</title>
        <authorList>
            <consortium name="DOE Joint Genome Institute"/>
            <person name="Vesth T.C."/>
            <person name="Nybo J."/>
            <person name="Theobald S."/>
            <person name="Brandl J."/>
            <person name="Frisvad J.C."/>
            <person name="Nielsen K.F."/>
            <person name="Lyhne E.K."/>
            <person name="Kogle M.E."/>
            <person name="Kuo A."/>
            <person name="Riley R."/>
            <person name="Clum A."/>
            <person name="Nolan M."/>
            <person name="Lipzen A."/>
            <person name="Salamov A."/>
            <person name="Henrissat B."/>
            <person name="Wiebenga A."/>
            <person name="De Vries R.P."/>
            <person name="Grigoriev I.V."/>
            <person name="Mortensen U.H."/>
            <person name="Andersen M.R."/>
            <person name="Baker S.E."/>
        </authorList>
    </citation>
    <scope>NUCLEOTIDE SEQUENCE [LARGE SCALE GENOMIC DNA]</scope>
    <source>
        <strain evidence="4 5">IBT 23096</strain>
    </source>
</reference>
<dbReference type="Gene3D" id="1.25.40.20">
    <property type="entry name" value="Ankyrin repeat-containing domain"/>
    <property type="match status" value="2"/>
</dbReference>